<accession>A0A7V5XZA9</accession>
<reference evidence="1" key="1">
    <citation type="journal article" date="2020" name="mSystems">
        <title>Genome- and Community-Level Interaction Insights into Carbon Utilization and Element Cycling Functions of Hydrothermarchaeota in Hydrothermal Sediment.</title>
        <authorList>
            <person name="Zhou Z."/>
            <person name="Liu Y."/>
            <person name="Xu W."/>
            <person name="Pan J."/>
            <person name="Luo Z.H."/>
            <person name="Li M."/>
        </authorList>
    </citation>
    <scope>NUCLEOTIDE SEQUENCE [LARGE SCALE GENOMIC DNA]</scope>
    <source>
        <strain evidence="1">SpSt-791</strain>
    </source>
</reference>
<dbReference type="AlphaFoldDB" id="A0A7V5XZA9"/>
<sequence length="156" mass="18002">MKKILFLSLLCCLLLFGFFLLRKRIIKNQIADSHSASLAIGLINGSGDPLADKIFSKYLQKYNFLVSYVITIDDTFEKTIVIEHIDKNLKNGKRLQRYLAYKRPKKFLFWSVEKIPLFSSFCYPPIYLFIDSTLNLSASIILGKDYLAIIKDGKSY</sequence>
<dbReference type="EMBL" id="DTHS01000014">
    <property type="protein sequence ID" value="HHR48347.1"/>
    <property type="molecule type" value="Genomic_DNA"/>
</dbReference>
<evidence type="ECO:0000313" key="1">
    <source>
        <dbReference type="EMBL" id="HHR48347.1"/>
    </source>
</evidence>
<protein>
    <submittedName>
        <fullName evidence="1">Uncharacterized protein</fullName>
    </submittedName>
</protein>
<gene>
    <name evidence="1" type="ORF">ENV79_01720</name>
</gene>
<proteinExistence type="predicted"/>
<name>A0A7V5XZA9_UNCW3</name>
<comment type="caution">
    <text evidence="1">The sequence shown here is derived from an EMBL/GenBank/DDBJ whole genome shotgun (WGS) entry which is preliminary data.</text>
</comment>
<organism evidence="1">
    <name type="scientific">candidate division WOR-3 bacterium</name>
    <dbReference type="NCBI Taxonomy" id="2052148"/>
    <lineage>
        <taxon>Bacteria</taxon>
        <taxon>Bacteria division WOR-3</taxon>
    </lineage>
</organism>